<feature type="compositionally biased region" description="Low complexity" evidence="9">
    <location>
        <begin position="675"/>
        <end position="685"/>
    </location>
</feature>
<evidence type="ECO:0000256" key="7">
    <source>
        <dbReference type="ARBA" id="ARBA00023121"/>
    </source>
</evidence>
<evidence type="ECO:0000313" key="13">
    <source>
        <dbReference type="Proteomes" id="UP001140949"/>
    </source>
</evidence>
<dbReference type="InterPro" id="IPR031468">
    <property type="entry name" value="SMP_LBD"/>
</dbReference>
<keyword evidence="7" id="KW-0446">Lipid-binding</keyword>
<feature type="region of interest" description="Disordered" evidence="9">
    <location>
        <begin position="783"/>
        <end position="809"/>
    </location>
</feature>
<gene>
    <name evidence="12" type="ORF">M6B38_121140</name>
</gene>
<feature type="region of interest" description="Disordered" evidence="9">
    <location>
        <begin position="724"/>
        <end position="748"/>
    </location>
</feature>
<keyword evidence="8" id="KW-0472">Membrane</keyword>
<keyword evidence="13" id="KW-1185">Reference proteome</keyword>
<keyword evidence="10" id="KW-0732">Signal</keyword>
<feature type="compositionally biased region" description="Polar residues" evidence="9">
    <location>
        <begin position="739"/>
        <end position="748"/>
    </location>
</feature>
<dbReference type="GO" id="GO:0008289">
    <property type="term" value="F:lipid binding"/>
    <property type="evidence" value="ECO:0007669"/>
    <property type="project" value="UniProtKB-KW"/>
</dbReference>
<feature type="chain" id="PRO_5043332353" description="SMP-LTD domain-containing protein" evidence="10">
    <location>
        <begin position="22"/>
        <end position="822"/>
    </location>
</feature>
<evidence type="ECO:0000256" key="9">
    <source>
        <dbReference type="SAM" id="MobiDB-lite"/>
    </source>
</evidence>
<evidence type="ECO:0000256" key="8">
    <source>
        <dbReference type="ARBA" id="ARBA00023136"/>
    </source>
</evidence>
<evidence type="ECO:0000259" key="11">
    <source>
        <dbReference type="PROSITE" id="PS51847"/>
    </source>
</evidence>
<evidence type="ECO:0000256" key="3">
    <source>
        <dbReference type="ARBA" id="ARBA00022692"/>
    </source>
</evidence>
<evidence type="ECO:0000256" key="1">
    <source>
        <dbReference type="ARBA" id="ARBA00004586"/>
    </source>
</evidence>
<name>A0AAX6H9N4_IRIPA</name>
<keyword evidence="2" id="KW-0813">Transport</keyword>
<feature type="compositionally biased region" description="Polar residues" evidence="9">
    <location>
        <begin position="649"/>
        <end position="674"/>
    </location>
</feature>
<dbReference type="SUPFAM" id="SSF50729">
    <property type="entry name" value="PH domain-like"/>
    <property type="match status" value="1"/>
</dbReference>
<comment type="caution">
    <text evidence="12">The sequence shown here is derived from an EMBL/GenBank/DDBJ whole genome shotgun (WGS) entry which is preliminary data.</text>
</comment>
<feature type="region of interest" description="Disordered" evidence="9">
    <location>
        <begin position="628"/>
        <end position="685"/>
    </location>
</feature>
<dbReference type="InterPro" id="IPR057080">
    <property type="entry name" value="PH_SMPa"/>
</dbReference>
<dbReference type="GO" id="GO:0005789">
    <property type="term" value="C:endoplasmic reticulum membrane"/>
    <property type="evidence" value="ECO:0007669"/>
    <property type="project" value="UniProtKB-SubCell"/>
</dbReference>
<evidence type="ECO:0000313" key="12">
    <source>
        <dbReference type="EMBL" id="KAJ6837095.1"/>
    </source>
</evidence>
<feature type="region of interest" description="Disordered" evidence="9">
    <location>
        <begin position="283"/>
        <end position="314"/>
    </location>
</feature>
<evidence type="ECO:0000256" key="4">
    <source>
        <dbReference type="ARBA" id="ARBA00022824"/>
    </source>
</evidence>
<accession>A0AAX6H9N4</accession>
<keyword evidence="6" id="KW-0445">Lipid transport</keyword>
<reference evidence="12" key="1">
    <citation type="journal article" date="2023" name="GigaByte">
        <title>Genome assembly of the bearded iris, Iris pallida Lam.</title>
        <authorList>
            <person name="Bruccoleri R.E."/>
            <person name="Oakeley E.J."/>
            <person name="Faust A.M.E."/>
            <person name="Altorfer M."/>
            <person name="Dessus-Babus S."/>
            <person name="Burckhardt D."/>
            <person name="Oertli M."/>
            <person name="Naumann U."/>
            <person name="Petersen F."/>
            <person name="Wong J."/>
        </authorList>
    </citation>
    <scope>NUCLEOTIDE SEQUENCE</scope>
    <source>
        <strain evidence="12">GSM-AAB239-AS_SAM_17_03QT</strain>
    </source>
</reference>
<evidence type="ECO:0000256" key="6">
    <source>
        <dbReference type="ARBA" id="ARBA00023055"/>
    </source>
</evidence>
<sequence length="822" mass="90689">MLLFFLFALGFLLGAFSLAAAEGFVLYRILGTLLRRSEAEAKAAPASAGADLDGAEPPLGSPVSKEGIVWVLEEPSTRGPKEVKNKKGIIEVYPQKKHAKIKGGTLGLSDLDGSQADIKLSDCTILAVSGSDLSTRKWAKRYPIKLESKSSIIYNGSKTCYIYLETSWEKESWCKALRLASCSDKEKLNWFAHLTKEFHQYLVSLSGEDPSFLKPPAMLFDEATDKSNRVDGSSSRVRSFLKKFTKKATKKSTKNGIERKTSVSSSNVERKFPVKTRSLLAVSSSDGSTRNSLEDNSLNNSLQDVVQSSSPTSGKNMLHIIPDSDIGEKIVNGEGTLSWNLLLSRLCFDAVRSKGLNDAIKARIQRSLLNMRTPSYIGGVICTGLDLGNLPPIIHKIRVLPVDLNEAWTVEVDIEYSGGLVLDVETRIEICEPELEKDFMGTSYAPSSVGEVTSDLLEGIEYYENQLRSSSSPSLMENSDEVDKVDGLKQIKSTKWASGYASRWKAAVHSIANQVSQVPLSLAIRIASIRGTLRLHIKPPPSDQLWFAFTSMPEIDWNFDSSIGERKITSAHVALLIGNRFKAAIREYLVLPNYENISIPWMLAEKDDWVARKVAPFLWASQEATDTSGLESTISHPEEGKMKLGGSNGNATAPHSNNKVEGTKNVVSQQPPEQSVSGSDASNSDSFALVSTNASNSDSFALVSTNQVLCNTESGELREPLLKREETQRSQEQIAVESPKTSSSSEEMVITEQDTVISEEDLKPKRMGSSRRKMFDLGKKMGERLGEKFEEQKRSIGEKGRHFGERGRHLVERIREKQSRDV</sequence>
<keyword evidence="3" id="KW-0812">Transmembrane</keyword>
<dbReference type="CDD" id="cd21675">
    <property type="entry name" value="SMP_TEX2"/>
    <property type="match status" value="1"/>
</dbReference>
<feature type="compositionally biased region" description="Polar residues" evidence="9">
    <location>
        <begin position="303"/>
        <end position="314"/>
    </location>
</feature>
<evidence type="ECO:0000256" key="10">
    <source>
        <dbReference type="SAM" id="SignalP"/>
    </source>
</evidence>
<dbReference type="Proteomes" id="UP001140949">
    <property type="component" value="Unassembled WGS sequence"/>
</dbReference>
<protein>
    <recommendedName>
        <fullName evidence="11">SMP-LTD domain-containing protein</fullName>
    </recommendedName>
</protein>
<dbReference type="PANTHER" id="PTHR13466">
    <property type="entry name" value="TEX2 PROTEIN-RELATED"/>
    <property type="match status" value="1"/>
</dbReference>
<keyword evidence="4" id="KW-0256">Endoplasmic reticulum</keyword>
<reference evidence="12" key="2">
    <citation type="submission" date="2023-04" db="EMBL/GenBank/DDBJ databases">
        <authorList>
            <person name="Bruccoleri R.E."/>
            <person name="Oakeley E.J."/>
            <person name="Faust A.-M."/>
            <person name="Dessus-Babus S."/>
            <person name="Altorfer M."/>
            <person name="Burckhardt D."/>
            <person name="Oertli M."/>
            <person name="Naumann U."/>
            <person name="Petersen F."/>
            <person name="Wong J."/>
        </authorList>
    </citation>
    <scope>NUCLEOTIDE SEQUENCE</scope>
    <source>
        <strain evidence="12">GSM-AAB239-AS_SAM_17_03QT</strain>
        <tissue evidence="12">Leaf</tissue>
    </source>
</reference>
<dbReference type="PANTHER" id="PTHR13466:SF0">
    <property type="entry name" value="SMP-LTD DOMAIN-CONTAINING PROTEIN"/>
    <property type="match status" value="1"/>
</dbReference>
<dbReference type="Pfam" id="PF23065">
    <property type="entry name" value="PH_SMPa"/>
    <property type="match status" value="1"/>
</dbReference>
<organism evidence="12 13">
    <name type="scientific">Iris pallida</name>
    <name type="common">Sweet iris</name>
    <dbReference type="NCBI Taxonomy" id="29817"/>
    <lineage>
        <taxon>Eukaryota</taxon>
        <taxon>Viridiplantae</taxon>
        <taxon>Streptophyta</taxon>
        <taxon>Embryophyta</taxon>
        <taxon>Tracheophyta</taxon>
        <taxon>Spermatophyta</taxon>
        <taxon>Magnoliopsida</taxon>
        <taxon>Liliopsida</taxon>
        <taxon>Asparagales</taxon>
        <taxon>Iridaceae</taxon>
        <taxon>Iridoideae</taxon>
        <taxon>Irideae</taxon>
        <taxon>Iris</taxon>
    </lineage>
</organism>
<dbReference type="GO" id="GO:0006869">
    <property type="term" value="P:lipid transport"/>
    <property type="evidence" value="ECO:0007669"/>
    <property type="project" value="UniProtKB-KW"/>
</dbReference>
<feature type="domain" description="SMP-LTD" evidence="11">
    <location>
        <begin position="333"/>
        <end position="600"/>
    </location>
</feature>
<comment type="subcellular location">
    <subcellularLocation>
        <location evidence="1">Endoplasmic reticulum membrane</location>
    </subcellularLocation>
</comment>
<dbReference type="EMBL" id="JANAVB010011399">
    <property type="protein sequence ID" value="KAJ6837095.1"/>
    <property type="molecule type" value="Genomic_DNA"/>
</dbReference>
<evidence type="ECO:0000256" key="5">
    <source>
        <dbReference type="ARBA" id="ARBA00022989"/>
    </source>
</evidence>
<keyword evidence="5" id="KW-1133">Transmembrane helix</keyword>
<evidence type="ECO:0000256" key="2">
    <source>
        <dbReference type="ARBA" id="ARBA00022448"/>
    </source>
</evidence>
<feature type="signal peptide" evidence="10">
    <location>
        <begin position="1"/>
        <end position="21"/>
    </location>
</feature>
<dbReference type="PROSITE" id="PS51847">
    <property type="entry name" value="SMP"/>
    <property type="match status" value="1"/>
</dbReference>
<dbReference type="AlphaFoldDB" id="A0AAX6H9N4"/>
<proteinExistence type="predicted"/>